<evidence type="ECO:0000256" key="1">
    <source>
        <dbReference type="SAM" id="MobiDB-lite"/>
    </source>
</evidence>
<reference evidence="2" key="1">
    <citation type="submission" date="2023-03" db="EMBL/GenBank/DDBJ databases">
        <title>Massive genome expansion in bonnet fungi (Mycena s.s.) driven by repeated elements and novel gene families across ecological guilds.</title>
        <authorList>
            <consortium name="Lawrence Berkeley National Laboratory"/>
            <person name="Harder C.B."/>
            <person name="Miyauchi S."/>
            <person name="Viragh M."/>
            <person name="Kuo A."/>
            <person name="Thoen E."/>
            <person name="Andreopoulos B."/>
            <person name="Lu D."/>
            <person name="Skrede I."/>
            <person name="Drula E."/>
            <person name="Henrissat B."/>
            <person name="Morin E."/>
            <person name="Kohler A."/>
            <person name="Barry K."/>
            <person name="LaButti K."/>
            <person name="Morin E."/>
            <person name="Salamov A."/>
            <person name="Lipzen A."/>
            <person name="Mereny Z."/>
            <person name="Hegedus B."/>
            <person name="Baldrian P."/>
            <person name="Stursova M."/>
            <person name="Weitz H."/>
            <person name="Taylor A."/>
            <person name="Grigoriev I.V."/>
            <person name="Nagy L.G."/>
            <person name="Martin F."/>
            <person name="Kauserud H."/>
        </authorList>
    </citation>
    <scope>NUCLEOTIDE SEQUENCE</scope>
    <source>
        <strain evidence="2">CBHHK188m</strain>
    </source>
</reference>
<dbReference type="AlphaFoldDB" id="A0AAD7IF90"/>
<comment type="caution">
    <text evidence="2">The sequence shown here is derived from an EMBL/GenBank/DDBJ whole genome shotgun (WGS) entry which is preliminary data.</text>
</comment>
<accession>A0AAD7IF90</accession>
<organism evidence="2 3">
    <name type="scientific">Mycena maculata</name>
    <dbReference type="NCBI Taxonomy" id="230809"/>
    <lineage>
        <taxon>Eukaryota</taxon>
        <taxon>Fungi</taxon>
        <taxon>Dikarya</taxon>
        <taxon>Basidiomycota</taxon>
        <taxon>Agaricomycotina</taxon>
        <taxon>Agaricomycetes</taxon>
        <taxon>Agaricomycetidae</taxon>
        <taxon>Agaricales</taxon>
        <taxon>Marasmiineae</taxon>
        <taxon>Mycenaceae</taxon>
        <taxon>Mycena</taxon>
    </lineage>
</organism>
<proteinExistence type="predicted"/>
<name>A0AAD7IF90_9AGAR</name>
<protein>
    <submittedName>
        <fullName evidence="2">Uncharacterized protein</fullName>
    </submittedName>
</protein>
<dbReference type="EMBL" id="JARJLG010000127">
    <property type="protein sequence ID" value="KAJ7740451.1"/>
    <property type="molecule type" value="Genomic_DNA"/>
</dbReference>
<evidence type="ECO:0000313" key="2">
    <source>
        <dbReference type="EMBL" id="KAJ7740451.1"/>
    </source>
</evidence>
<feature type="region of interest" description="Disordered" evidence="1">
    <location>
        <begin position="10"/>
        <end position="44"/>
    </location>
</feature>
<feature type="compositionally biased region" description="Basic and acidic residues" evidence="1">
    <location>
        <begin position="12"/>
        <end position="44"/>
    </location>
</feature>
<keyword evidence="3" id="KW-1185">Reference proteome</keyword>
<gene>
    <name evidence="2" type="ORF">DFH07DRAFT_751617</name>
</gene>
<evidence type="ECO:0000313" key="3">
    <source>
        <dbReference type="Proteomes" id="UP001215280"/>
    </source>
</evidence>
<dbReference type="Proteomes" id="UP001215280">
    <property type="component" value="Unassembled WGS sequence"/>
</dbReference>
<sequence>MPTAFAIITIESHPKARHGESKKHPPLTAEKHKENQEKHEEKQDGIDQALAVWWEGSVALANDLSTRYKQKPKYFLEMMFQGGARMVNSQSKINPYNAFRAEKAAECRERGEVKDAPTLHTDYFDEYKTLTEEEKDTLVERFRDTKTREVKLRRDTPRGKIQDVVNIVRNIKLLVRGISPHPLHF</sequence>